<protein>
    <submittedName>
        <fullName evidence="1">Uncharacterized protein</fullName>
    </submittedName>
</protein>
<dbReference type="Proteomes" id="UP000182584">
    <property type="component" value="Unassembled WGS sequence"/>
</dbReference>
<evidence type="ECO:0000313" key="2">
    <source>
        <dbReference type="Proteomes" id="UP000182584"/>
    </source>
</evidence>
<reference evidence="1 2" key="1">
    <citation type="submission" date="2016-10" db="EMBL/GenBank/DDBJ databases">
        <authorList>
            <person name="de Groot N.N."/>
        </authorList>
    </citation>
    <scope>NUCLEOTIDE SEQUENCE [LARGE SCALE GENOMIC DNA]</scope>
    <source>
        <strain evidence="1 2">AR40</strain>
    </source>
</reference>
<dbReference type="AlphaFoldDB" id="A0A1H9VJ57"/>
<proteinExistence type="predicted"/>
<sequence length="301" mass="34817">MYKIRNARGSYKIVQKLVSANLAHFIKLFLGEPDENGNLTDISRAKAFMKEVPYLKKLIGKKAPIGNGLLEKKFPWEDVILLRYSDLLAKLEDTKHEFEFDEFGEGLLFSIVEFNNHSPLEYLTDYGVDPYRPEVLNIVEFMDEGEDLYKALKQLVADNCSEELREILSDEVDELEECFTRNNLDASELYAVYGDMYARCILNMGCYLDDEFDDVEMSIALYKKEMPDADKEFIKDSLRYLFLSPIVKDYDYEIVMNSLSKSDSFDISLKTGLTMVGLNLRKYDDIFMGKDVSYDITEDEA</sequence>
<dbReference type="RefSeq" id="WP_074757732.1">
    <property type="nucleotide sequence ID" value="NZ_FOGJ01000023.1"/>
</dbReference>
<evidence type="ECO:0000313" key="1">
    <source>
        <dbReference type="EMBL" id="SES21790.1"/>
    </source>
</evidence>
<dbReference type="EMBL" id="FOGJ01000023">
    <property type="protein sequence ID" value="SES21790.1"/>
    <property type="molecule type" value="Genomic_DNA"/>
</dbReference>
<accession>A0A1H9VJ57</accession>
<gene>
    <name evidence="1" type="ORF">SAMN04487884_12369</name>
</gene>
<dbReference type="OrthoDB" id="9911155at2"/>
<name>A0A1H9VJ57_BUTFI</name>
<organism evidence="1 2">
    <name type="scientific">Butyrivibrio fibrisolvens</name>
    <dbReference type="NCBI Taxonomy" id="831"/>
    <lineage>
        <taxon>Bacteria</taxon>
        <taxon>Bacillati</taxon>
        <taxon>Bacillota</taxon>
        <taxon>Clostridia</taxon>
        <taxon>Lachnospirales</taxon>
        <taxon>Lachnospiraceae</taxon>
        <taxon>Butyrivibrio</taxon>
    </lineage>
</organism>